<dbReference type="AlphaFoldDB" id="A0AAE0GHF4"/>
<gene>
    <name evidence="1" type="ORF">CYMTET_13756</name>
</gene>
<reference evidence="1 2" key="1">
    <citation type="journal article" date="2015" name="Genome Biol. Evol.">
        <title>Comparative Genomics of a Bacterivorous Green Alga Reveals Evolutionary Causalities and Consequences of Phago-Mixotrophic Mode of Nutrition.</title>
        <authorList>
            <person name="Burns J.A."/>
            <person name="Paasch A."/>
            <person name="Narechania A."/>
            <person name="Kim E."/>
        </authorList>
    </citation>
    <scope>NUCLEOTIDE SEQUENCE [LARGE SCALE GENOMIC DNA]</scope>
    <source>
        <strain evidence="1 2">PLY_AMNH</strain>
    </source>
</reference>
<protein>
    <submittedName>
        <fullName evidence="1">Uncharacterized protein</fullName>
    </submittedName>
</protein>
<evidence type="ECO:0000313" key="2">
    <source>
        <dbReference type="Proteomes" id="UP001190700"/>
    </source>
</evidence>
<dbReference type="Proteomes" id="UP001190700">
    <property type="component" value="Unassembled WGS sequence"/>
</dbReference>
<proteinExistence type="predicted"/>
<accession>A0AAE0GHF4</accession>
<feature type="non-terminal residue" evidence="1">
    <location>
        <position position="1"/>
    </location>
</feature>
<dbReference type="EMBL" id="LGRX02005533">
    <property type="protein sequence ID" value="KAK3278294.1"/>
    <property type="molecule type" value="Genomic_DNA"/>
</dbReference>
<organism evidence="1 2">
    <name type="scientific">Cymbomonas tetramitiformis</name>
    <dbReference type="NCBI Taxonomy" id="36881"/>
    <lineage>
        <taxon>Eukaryota</taxon>
        <taxon>Viridiplantae</taxon>
        <taxon>Chlorophyta</taxon>
        <taxon>Pyramimonadophyceae</taxon>
        <taxon>Pyramimonadales</taxon>
        <taxon>Pyramimonadaceae</taxon>
        <taxon>Cymbomonas</taxon>
    </lineage>
</organism>
<evidence type="ECO:0000313" key="1">
    <source>
        <dbReference type="EMBL" id="KAK3278294.1"/>
    </source>
</evidence>
<comment type="caution">
    <text evidence="1">The sequence shown here is derived from an EMBL/GenBank/DDBJ whole genome shotgun (WGS) entry which is preliminary data.</text>
</comment>
<keyword evidence="2" id="KW-1185">Reference proteome</keyword>
<name>A0AAE0GHF4_9CHLO</name>
<sequence>LAAACPEFADVVDGVGAPMPGSETPLGGVKVLGIPVGSDQWVADKCVEMAFAAGAVLPKLARLDDPQVWGRMVVLFPAVRDMLPHLGAPEGSEAGEHPLAAGMVAAMGDVCVVDEFGYHYVACNRRGMFTYRHDAIQDVLYEMLRKKYVIYDKTLPGVQRDLGRALLSALPQKYKDMIGKEHENLDGDNIEQPTITITLWW</sequence>